<feature type="region of interest" description="Disordered" evidence="1">
    <location>
        <begin position="1"/>
        <end position="40"/>
    </location>
</feature>
<sequence length="111" mass="12244">MGRHELKSPLELLDSTDGDRNLNAPQPPPQPNNHHQDARSGLRIDLNEILSPSVETLRDSVTDVIHTYDENPGPPSGAPAALPNGYGKAAMCVRELFGRGRALEVDKWQRR</sequence>
<name>A0A8T0K6M1_PHAAN</name>
<dbReference type="Proteomes" id="UP000743370">
    <property type="component" value="Unassembled WGS sequence"/>
</dbReference>
<reference evidence="2 3" key="1">
    <citation type="submission" date="2020-05" db="EMBL/GenBank/DDBJ databases">
        <title>Vigna angularis (adzuki bean) Var. LongXiaoDou No. 4 denovo assembly.</title>
        <authorList>
            <person name="Xiang H."/>
        </authorList>
    </citation>
    <scope>NUCLEOTIDE SEQUENCE [LARGE SCALE GENOMIC DNA]</scope>
    <source>
        <tissue evidence="2">Leaf</tissue>
    </source>
</reference>
<evidence type="ECO:0000313" key="2">
    <source>
        <dbReference type="EMBL" id="KAG2391683.1"/>
    </source>
</evidence>
<accession>A0A8T0K6M1</accession>
<dbReference type="AlphaFoldDB" id="A0A8T0K6M1"/>
<proteinExistence type="predicted"/>
<comment type="caution">
    <text evidence="2">The sequence shown here is derived from an EMBL/GenBank/DDBJ whole genome shotgun (WGS) entry which is preliminary data.</text>
</comment>
<evidence type="ECO:0000256" key="1">
    <source>
        <dbReference type="SAM" id="MobiDB-lite"/>
    </source>
</evidence>
<gene>
    <name evidence="2" type="ORF">HKW66_Vig0125560</name>
</gene>
<organism evidence="2 3">
    <name type="scientific">Phaseolus angularis</name>
    <name type="common">Azuki bean</name>
    <name type="synonym">Vigna angularis</name>
    <dbReference type="NCBI Taxonomy" id="3914"/>
    <lineage>
        <taxon>Eukaryota</taxon>
        <taxon>Viridiplantae</taxon>
        <taxon>Streptophyta</taxon>
        <taxon>Embryophyta</taxon>
        <taxon>Tracheophyta</taxon>
        <taxon>Spermatophyta</taxon>
        <taxon>Magnoliopsida</taxon>
        <taxon>eudicotyledons</taxon>
        <taxon>Gunneridae</taxon>
        <taxon>Pentapetalae</taxon>
        <taxon>rosids</taxon>
        <taxon>fabids</taxon>
        <taxon>Fabales</taxon>
        <taxon>Fabaceae</taxon>
        <taxon>Papilionoideae</taxon>
        <taxon>50 kb inversion clade</taxon>
        <taxon>NPAAA clade</taxon>
        <taxon>indigoferoid/millettioid clade</taxon>
        <taxon>Phaseoleae</taxon>
        <taxon>Vigna</taxon>
    </lineage>
</organism>
<evidence type="ECO:0000313" key="3">
    <source>
        <dbReference type="Proteomes" id="UP000743370"/>
    </source>
</evidence>
<protein>
    <submittedName>
        <fullName evidence="2">Uncharacterized protein</fullName>
    </submittedName>
</protein>
<dbReference type="EMBL" id="JABFOF010000007">
    <property type="protein sequence ID" value="KAG2391683.1"/>
    <property type="molecule type" value="Genomic_DNA"/>
</dbReference>